<gene>
    <name evidence="4" type="primary">sseA</name>
    <name evidence="4" type="ORF">KMAL_00910</name>
</gene>
<evidence type="ECO:0000259" key="3">
    <source>
        <dbReference type="PROSITE" id="PS50206"/>
    </source>
</evidence>
<evidence type="ECO:0000256" key="1">
    <source>
        <dbReference type="ARBA" id="ARBA00022679"/>
    </source>
</evidence>
<keyword evidence="2" id="KW-0677">Repeat</keyword>
<comment type="caution">
    <text evidence="4">The sequence shown here is derived from an EMBL/GenBank/DDBJ whole genome shotgun (WGS) entry which is preliminary data.</text>
</comment>
<dbReference type="InterPro" id="IPR036873">
    <property type="entry name" value="Rhodanese-like_dom_sf"/>
</dbReference>
<dbReference type="InterPro" id="IPR045078">
    <property type="entry name" value="TST/MPST-like"/>
</dbReference>
<dbReference type="Gene3D" id="3.40.250.10">
    <property type="entry name" value="Rhodanese-like domain"/>
    <property type="match status" value="2"/>
</dbReference>
<dbReference type="OrthoDB" id="9781034at2"/>
<dbReference type="GO" id="GO:0016784">
    <property type="term" value="F:3-mercaptopyruvate sulfurtransferase activity"/>
    <property type="evidence" value="ECO:0007669"/>
    <property type="project" value="UniProtKB-EC"/>
</dbReference>
<dbReference type="RefSeq" id="WP_110093798.1">
    <property type="nucleotide sequence ID" value="NZ_NKUE01000003.1"/>
</dbReference>
<dbReference type="SUPFAM" id="SSF52821">
    <property type="entry name" value="Rhodanese/Cell cycle control phosphatase"/>
    <property type="match status" value="2"/>
</dbReference>
<dbReference type="PROSITE" id="PS50206">
    <property type="entry name" value="RHODANESE_3"/>
    <property type="match status" value="2"/>
</dbReference>
<keyword evidence="1 4" id="KW-0808">Transferase</keyword>
<dbReference type="EC" id="2.8.1.2" evidence="4"/>
<dbReference type="GO" id="GO:0004792">
    <property type="term" value="F:thiosulfate-cyanide sulfurtransferase activity"/>
    <property type="evidence" value="ECO:0007669"/>
    <property type="project" value="InterPro"/>
</dbReference>
<reference evidence="4 5" key="1">
    <citation type="submission" date="2018-01" db="EMBL/GenBank/DDBJ databases">
        <title>Draft Genome Sequence of Komagataeibacter maltaceti LMG 1529, a Vinegar Producing Acetic Acid Bacterium Isolated from Malt Vinegar Brewery Acetifiers.</title>
        <authorList>
            <person name="Zhang Q."/>
            <person name="Hollensteiner J."/>
            <person name="Poehlein A."/>
            <person name="Daniel R."/>
        </authorList>
    </citation>
    <scope>NUCLEOTIDE SEQUENCE [LARGE SCALE GENOMIC DNA]</scope>
    <source>
        <strain evidence="4 5">LMG 1529</strain>
    </source>
</reference>
<feature type="domain" description="Rhodanese" evidence="3">
    <location>
        <begin position="166"/>
        <end position="280"/>
    </location>
</feature>
<feature type="domain" description="Rhodanese" evidence="3">
    <location>
        <begin position="15"/>
        <end position="132"/>
    </location>
</feature>
<proteinExistence type="predicted"/>
<evidence type="ECO:0000313" key="4">
    <source>
        <dbReference type="EMBL" id="POF64197.1"/>
    </source>
</evidence>
<keyword evidence="5" id="KW-1185">Reference proteome</keyword>
<dbReference type="InterPro" id="IPR001763">
    <property type="entry name" value="Rhodanese-like_dom"/>
</dbReference>
<dbReference type="PANTHER" id="PTHR11364:SF27">
    <property type="entry name" value="SULFURTRANSFERASE"/>
    <property type="match status" value="1"/>
</dbReference>
<sequence length="284" mass="30361">MHPLISAEDLDRCLSHDDVVILDATQALPGQKFDPQTCFLSGHIPGARRFDIDAFSDPDSPLPHTVPGQARFTRLARALGVHDGAHIIFYDQKGVACAARGWWLMGLFGHDRTQVLDGGLPAWQEAGLRLETGPTPVPAQDTPPFVARPRIRRLKGLGDMLDIVHAPGSSLILDARAHGRFTGEQPEPRAGMPSGHMPGASSMPYTTLLTDDGRMRPPHELRQIFAAAGMRPGMEAVCTCGSGMTACVLALGLVAAGLGQHAVYDGSWAEWASTPGTPIVTRDA</sequence>
<evidence type="ECO:0000313" key="5">
    <source>
        <dbReference type="Proteomes" id="UP000237344"/>
    </source>
</evidence>
<name>A0A2S3W5U0_9PROT</name>
<dbReference type="SMART" id="SM00450">
    <property type="entry name" value="RHOD"/>
    <property type="match status" value="2"/>
</dbReference>
<accession>A0A2S3W5U0</accession>
<dbReference type="PANTHER" id="PTHR11364">
    <property type="entry name" value="THIOSULFATE SULFERTANSFERASE"/>
    <property type="match status" value="1"/>
</dbReference>
<evidence type="ECO:0000256" key="2">
    <source>
        <dbReference type="ARBA" id="ARBA00022737"/>
    </source>
</evidence>
<dbReference type="InterPro" id="IPR001307">
    <property type="entry name" value="Thiosulphate_STrfase_CS"/>
</dbReference>
<dbReference type="CDD" id="cd01448">
    <property type="entry name" value="TST_Repeat_1"/>
    <property type="match status" value="1"/>
</dbReference>
<organism evidence="4 5">
    <name type="scientific">Novacetimonas maltaceti</name>
    <dbReference type="NCBI Taxonomy" id="1203393"/>
    <lineage>
        <taxon>Bacteria</taxon>
        <taxon>Pseudomonadati</taxon>
        <taxon>Pseudomonadota</taxon>
        <taxon>Alphaproteobacteria</taxon>
        <taxon>Acetobacterales</taxon>
        <taxon>Acetobacteraceae</taxon>
        <taxon>Novacetimonas</taxon>
    </lineage>
</organism>
<protein>
    <submittedName>
        <fullName evidence="4">3-mercaptopyruvate sulfurtransferase</fullName>
        <ecNumber evidence="4">2.8.1.2</ecNumber>
    </submittedName>
</protein>
<dbReference type="PROSITE" id="PS00380">
    <property type="entry name" value="RHODANESE_1"/>
    <property type="match status" value="1"/>
</dbReference>
<dbReference type="AlphaFoldDB" id="A0A2S3W5U0"/>
<keyword evidence="4" id="KW-0670">Pyruvate</keyword>
<dbReference type="Pfam" id="PF00581">
    <property type="entry name" value="Rhodanese"/>
    <property type="match status" value="2"/>
</dbReference>
<dbReference type="Proteomes" id="UP000237344">
    <property type="component" value="Unassembled WGS sequence"/>
</dbReference>
<dbReference type="EMBL" id="POTC01000001">
    <property type="protein sequence ID" value="POF64197.1"/>
    <property type="molecule type" value="Genomic_DNA"/>
</dbReference>
<dbReference type="CDD" id="cd01449">
    <property type="entry name" value="TST_Repeat_2"/>
    <property type="match status" value="1"/>
</dbReference>